<dbReference type="EMBL" id="JAELXT010000058">
    <property type="protein sequence ID" value="MBJ6128540.1"/>
    <property type="molecule type" value="Genomic_DNA"/>
</dbReference>
<proteinExistence type="predicted"/>
<sequence length="422" mass="47518">MRIVYLHQYFFTRSMVGIAGNRSYEFARRLVAMGHQVDMVTSYTYDQGHAHLDWFETEEDGIRVHWLPVPYSNKMDFKKRVKAFFRFAIRASRKAVEIEADVVIATSGPLTIAVPGIFASWYRNIPFVFEVRDLWPEGAIQLNVLTNPMAKWLARRLERFAYARSRHIVALSPGMRDGIAGTGVSASKVTIIPNAADIDLFQPDADGSEVREKYGLNSYFTLAYFGTMGLANGLNFVLDAAAELKAREVTDIRFLLHGDGMERPYLEKRARDEGLDNVLFTGPTPKDEMAKFLAGVDVCMTIFKNAPVLQTSSPNKMFDALAAGKPVLTNMPGWLESIAVRDKTGVFIKPDDPIDFADKVIWMRDHPDALREFGKNARRIAEERFSRDVLARQLECVLLSTQFSNANSAVKKVESVGERDLA</sequence>
<name>A0ABS0Y9A1_9HYPH</name>
<dbReference type="PANTHER" id="PTHR12526:SF638">
    <property type="entry name" value="SPORE COAT PROTEIN SA"/>
    <property type="match status" value="1"/>
</dbReference>
<evidence type="ECO:0000313" key="3">
    <source>
        <dbReference type="Proteomes" id="UP000620670"/>
    </source>
</evidence>
<dbReference type="Gene3D" id="3.40.50.2000">
    <property type="entry name" value="Glycogen Phosphorylase B"/>
    <property type="match status" value="2"/>
</dbReference>
<evidence type="ECO:0000313" key="2">
    <source>
        <dbReference type="EMBL" id="MBJ6128540.1"/>
    </source>
</evidence>
<dbReference type="RefSeq" id="WP_199051810.1">
    <property type="nucleotide sequence ID" value="NZ_JAELXT010000058.1"/>
</dbReference>
<dbReference type="Pfam" id="PF13692">
    <property type="entry name" value="Glyco_trans_1_4"/>
    <property type="match status" value="1"/>
</dbReference>
<dbReference type="CDD" id="cd03794">
    <property type="entry name" value="GT4_WbuB-like"/>
    <property type="match status" value="1"/>
</dbReference>
<dbReference type="InterPro" id="IPR028098">
    <property type="entry name" value="Glyco_trans_4-like_N"/>
</dbReference>
<feature type="domain" description="Glycosyltransferase subfamily 4-like N-terminal" evidence="1">
    <location>
        <begin position="20"/>
        <end position="194"/>
    </location>
</feature>
<dbReference type="Pfam" id="PF13579">
    <property type="entry name" value="Glyco_trans_4_4"/>
    <property type="match status" value="1"/>
</dbReference>
<evidence type="ECO:0000259" key="1">
    <source>
        <dbReference type="Pfam" id="PF13579"/>
    </source>
</evidence>
<reference evidence="3" key="1">
    <citation type="submission" date="2020-12" db="EMBL/GenBank/DDBJ databases">
        <title>Hymenobacter sp.</title>
        <authorList>
            <person name="Kim M.K."/>
        </authorList>
    </citation>
    <scope>NUCLEOTIDE SEQUENCE [LARGE SCALE GENOMIC DNA]</scope>
    <source>
        <strain evidence="3">BT325</strain>
    </source>
</reference>
<dbReference type="PANTHER" id="PTHR12526">
    <property type="entry name" value="GLYCOSYLTRANSFERASE"/>
    <property type="match status" value="1"/>
</dbReference>
<accession>A0ABS0Y9A1</accession>
<dbReference type="Proteomes" id="UP000620670">
    <property type="component" value="Unassembled WGS sequence"/>
</dbReference>
<dbReference type="SUPFAM" id="SSF53756">
    <property type="entry name" value="UDP-Glycosyltransferase/glycogen phosphorylase"/>
    <property type="match status" value="1"/>
</dbReference>
<keyword evidence="3" id="KW-1185">Reference proteome</keyword>
<protein>
    <submittedName>
        <fullName evidence="2">Glycosyltransferase family 4 protein</fullName>
    </submittedName>
</protein>
<organism evidence="2 3">
    <name type="scientific">Microvirga splendida</name>
    <dbReference type="NCBI Taxonomy" id="2795727"/>
    <lineage>
        <taxon>Bacteria</taxon>
        <taxon>Pseudomonadati</taxon>
        <taxon>Pseudomonadota</taxon>
        <taxon>Alphaproteobacteria</taxon>
        <taxon>Hyphomicrobiales</taxon>
        <taxon>Methylobacteriaceae</taxon>
        <taxon>Microvirga</taxon>
    </lineage>
</organism>
<comment type="caution">
    <text evidence="2">The sequence shown here is derived from an EMBL/GenBank/DDBJ whole genome shotgun (WGS) entry which is preliminary data.</text>
</comment>
<gene>
    <name evidence="2" type="ORF">JAO75_24440</name>
</gene>